<evidence type="ECO:0000313" key="8">
    <source>
        <dbReference type="EMBL" id="WZW98563.1"/>
    </source>
</evidence>
<name>A0ABZ3C7D1_9ACTN</name>
<organism evidence="7 9">
    <name type="scientific">Propioniciclava soli</name>
    <dbReference type="NCBI Taxonomy" id="2775081"/>
    <lineage>
        <taxon>Bacteria</taxon>
        <taxon>Bacillati</taxon>
        <taxon>Actinomycetota</taxon>
        <taxon>Actinomycetes</taxon>
        <taxon>Propionibacteriales</taxon>
        <taxon>Propionibacteriaceae</taxon>
        <taxon>Propioniciclava</taxon>
    </lineage>
</organism>
<evidence type="ECO:0000256" key="1">
    <source>
        <dbReference type="ARBA" id="ARBA00002190"/>
    </source>
</evidence>
<dbReference type="PANTHER" id="PTHR33217">
    <property type="entry name" value="TRANSPOSASE FOR INSERTION SEQUENCE ELEMENT IS1081"/>
    <property type="match status" value="1"/>
</dbReference>
<dbReference type="InterPro" id="IPR001207">
    <property type="entry name" value="Transposase_mutator"/>
</dbReference>
<proteinExistence type="inferred from homology"/>
<evidence type="ECO:0000256" key="4">
    <source>
        <dbReference type="ARBA" id="ARBA00023125"/>
    </source>
</evidence>
<dbReference type="RefSeq" id="WP_342372567.1">
    <property type="nucleotide sequence ID" value="NZ_CP115965.1"/>
</dbReference>
<evidence type="ECO:0000313" key="7">
    <source>
        <dbReference type="EMBL" id="WZW98541.1"/>
    </source>
</evidence>
<evidence type="ECO:0000256" key="2">
    <source>
        <dbReference type="ARBA" id="ARBA00010961"/>
    </source>
</evidence>
<evidence type="ECO:0000256" key="3">
    <source>
        <dbReference type="ARBA" id="ARBA00022578"/>
    </source>
</evidence>
<dbReference type="PANTHER" id="PTHR33217:SF7">
    <property type="entry name" value="TRANSPOSASE FOR INSERTION SEQUENCE ELEMENT IS1081"/>
    <property type="match status" value="1"/>
</dbReference>
<dbReference type="EMBL" id="CP115965">
    <property type="protein sequence ID" value="WZW98541.1"/>
    <property type="molecule type" value="Genomic_DNA"/>
</dbReference>
<dbReference type="NCBIfam" id="NF033543">
    <property type="entry name" value="transpos_IS256"/>
    <property type="match status" value="1"/>
</dbReference>
<comment type="similarity">
    <text evidence="2 6">Belongs to the transposase mutator family.</text>
</comment>
<comment type="function">
    <text evidence="1 6">Required for the transposition of the insertion element.</text>
</comment>
<dbReference type="Pfam" id="PF00872">
    <property type="entry name" value="Transposase_mut"/>
    <property type="match status" value="1"/>
</dbReference>
<keyword evidence="6" id="KW-0814">Transposable element</keyword>
<reference evidence="7 9" key="1">
    <citation type="journal article" date="2023" name="Environ Microbiome">
        <title>A coral-associated actinobacterium mitigates coral bleaching under heat stress.</title>
        <authorList>
            <person name="Li J."/>
            <person name="Zou Y."/>
            <person name="Li Q."/>
            <person name="Zhang J."/>
            <person name="Bourne D.G."/>
            <person name="Lyu Y."/>
            <person name="Liu C."/>
            <person name="Zhang S."/>
        </authorList>
    </citation>
    <scope>NUCLEOTIDE SEQUENCE [LARGE SCALE GENOMIC DNA]</scope>
    <source>
        <strain evidence="7 9">SCSIO 13291</strain>
    </source>
</reference>
<keyword evidence="3 6" id="KW-0815">Transposition</keyword>
<evidence type="ECO:0000313" key="9">
    <source>
        <dbReference type="Proteomes" id="UP001434337"/>
    </source>
</evidence>
<gene>
    <name evidence="7" type="ORF">PCC79_16920</name>
    <name evidence="8" type="ORF">PCC79_17030</name>
</gene>
<protein>
    <recommendedName>
        <fullName evidence="6">Mutator family transposase</fullName>
    </recommendedName>
</protein>
<sequence length="408" mass="45740">MAHIQSAVSDLFEAFRSGEGVDLVRESVRIVLQELIESEASAVIGADRYERTPERVTERNGVRWRELMTKAGTVEVGIPKLRKGSFFPSVLEPRRRIDQALYAVVMEAWVNGVSTRAVDDLIQALGGTGISKSEVSRICAALDEEVGKFRTRRLDAIEYPYVFLDATYLHVRDDRLVTSKAVVVATAVTADGRREILGLDVGDSEDEVFWRGFLTALKGRGLRGVRLVISDQHAGLVAAIRRCFQGAGHQRCRVHYARNLLALVPKAQMDMVAAVFRTIFAQPDPESMSTTWDQVRDQLAARLPKIAPHMDDAKAEVLAFNTFPRVHWRKIWSTNPLERLNKEIKRRARVVGIFPNEASVIRLVGMILADTNDEWVTDERRYLSEGSMALLYPDRDNEPIAAITDGEA</sequence>
<accession>A0ABZ3C7D1</accession>
<keyword evidence="5 6" id="KW-0233">DNA recombination</keyword>
<keyword evidence="9" id="KW-1185">Reference proteome</keyword>
<keyword evidence="4 6" id="KW-0238">DNA-binding</keyword>
<dbReference type="EMBL" id="CP115965">
    <property type="protein sequence ID" value="WZW98563.1"/>
    <property type="molecule type" value="Genomic_DNA"/>
</dbReference>
<evidence type="ECO:0000256" key="6">
    <source>
        <dbReference type="RuleBase" id="RU365089"/>
    </source>
</evidence>
<dbReference type="Proteomes" id="UP001434337">
    <property type="component" value="Chromosome"/>
</dbReference>
<evidence type="ECO:0000256" key="5">
    <source>
        <dbReference type="ARBA" id="ARBA00023172"/>
    </source>
</evidence>